<dbReference type="PROSITE" id="PS01031">
    <property type="entry name" value="SHSP"/>
    <property type="match status" value="1"/>
</dbReference>
<dbReference type="AlphaFoldDB" id="A0A2W4T1V5"/>
<evidence type="ECO:0000313" key="3">
    <source>
        <dbReference type="EMBL" id="PZN78804.1"/>
    </source>
</evidence>
<feature type="domain" description="SHSP" evidence="2">
    <location>
        <begin position="86"/>
        <end position="169"/>
    </location>
</feature>
<gene>
    <name evidence="3" type="ORF">DM484_12245</name>
</gene>
<evidence type="ECO:0000313" key="4">
    <source>
        <dbReference type="Proteomes" id="UP000249396"/>
    </source>
</evidence>
<dbReference type="SUPFAM" id="SSF49764">
    <property type="entry name" value="HSP20-like chaperones"/>
    <property type="match status" value="1"/>
</dbReference>
<comment type="similarity">
    <text evidence="1">Belongs to the small heat shock protein (HSP20) family.</text>
</comment>
<accession>A0A2W4T1V5</accession>
<dbReference type="EMBL" id="QJPH01000313">
    <property type="protein sequence ID" value="PZN78804.1"/>
    <property type="molecule type" value="Genomic_DNA"/>
</dbReference>
<dbReference type="InterPro" id="IPR008633">
    <property type="entry name" value="GvpH"/>
</dbReference>
<dbReference type="Gene3D" id="2.60.40.790">
    <property type="match status" value="1"/>
</dbReference>
<evidence type="ECO:0000259" key="2">
    <source>
        <dbReference type="PROSITE" id="PS01031"/>
    </source>
</evidence>
<sequence length="169" mass="18498">MTGIKKVNVGGNVEGILRGLGDLVERLGALAEKSEELKQSGVFDINTGGKDAKAVYGFSVKMGLGGDETKIEPFGNVRRNEQTGETVVHEVSEPLVDVLDENDHVLVLVELPGVGDEDLTLDLVGDILTLHAERGSKKYHKEIVLPREFKTEQMERTCRNGICEIKLKD</sequence>
<protein>
    <submittedName>
        <fullName evidence="3">Heat-shock protein</fullName>
    </submittedName>
</protein>
<dbReference type="InterPro" id="IPR008978">
    <property type="entry name" value="HSP20-like_chaperone"/>
</dbReference>
<dbReference type="InterPro" id="IPR002068">
    <property type="entry name" value="A-crystallin/Hsp20_dom"/>
</dbReference>
<evidence type="ECO:0000256" key="1">
    <source>
        <dbReference type="PROSITE-ProRule" id="PRU00285"/>
    </source>
</evidence>
<reference evidence="3 4" key="1">
    <citation type="journal article" date="2018" name="Aquat. Microb. Ecol.">
        <title>Gammaproteobacterial methanotrophs dominate.</title>
        <authorList>
            <person name="Rissanen A.J."/>
            <person name="Saarenheimo J."/>
            <person name="Tiirola M."/>
            <person name="Peura S."/>
            <person name="Aalto S.L."/>
            <person name="Karvinen A."/>
            <person name="Nykanen H."/>
        </authorList>
    </citation>
    <scope>NUCLEOTIDE SEQUENCE [LARGE SCALE GENOMIC DNA]</scope>
    <source>
        <strain evidence="3">AMbin10</strain>
    </source>
</reference>
<dbReference type="Pfam" id="PF05455">
    <property type="entry name" value="GvpH"/>
    <property type="match status" value="1"/>
</dbReference>
<dbReference type="CDD" id="cd06464">
    <property type="entry name" value="ACD_sHsps-like"/>
    <property type="match status" value="1"/>
</dbReference>
<name>A0A2W4T1V5_9GAMM</name>
<organism evidence="3 4">
    <name type="scientific">Candidatus Methylumidiphilus alinenensis</name>
    <dbReference type="NCBI Taxonomy" id="2202197"/>
    <lineage>
        <taxon>Bacteria</taxon>
        <taxon>Pseudomonadati</taxon>
        <taxon>Pseudomonadota</taxon>
        <taxon>Gammaproteobacteria</taxon>
        <taxon>Methylococcales</taxon>
        <taxon>Candidatus Methylumidiphilus</taxon>
    </lineage>
</organism>
<comment type="caution">
    <text evidence="3">The sequence shown here is derived from an EMBL/GenBank/DDBJ whole genome shotgun (WGS) entry which is preliminary data.</text>
</comment>
<proteinExistence type="inferred from homology"/>
<dbReference type="Proteomes" id="UP000249396">
    <property type="component" value="Unassembled WGS sequence"/>
</dbReference>